<dbReference type="EMBL" id="VDMD01000033">
    <property type="protein sequence ID" value="TRM58709.1"/>
    <property type="molecule type" value="Genomic_DNA"/>
</dbReference>
<keyword evidence="3" id="KW-1185">Reference proteome</keyword>
<evidence type="ECO:0000313" key="3">
    <source>
        <dbReference type="Proteomes" id="UP000320762"/>
    </source>
</evidence>
<name>A0A550C1M4_9AGAR</name>
<organism evidence="2 3">
    <name type="scientific">Schizophyllum amplum</name>
    <dbReference type="NCBI Taxonomy" id="97359"/>
    <lineage>
        <taxon>Eukaryota</taxon>
        <taxon>Fungi</taxon>
        <taxon>Dikarya</taxon>
        <taxon>Basidiomycota</taxon>
        <taxon>Agaricomycotina</taxon>
        <taxon>Agaricomycetes</taxon>
        <taxon>Agaricomycetidae</taxon>
        <taxon>Agaricales</taxon>
        <taxon>Schizophyllaceae</taxon>
        <taxon>Schizophyllum</taxon>
    </lineage>
</organism>
<sequence length="77" mass="8522">MPAVETGSDRMSPIVGPRDHPIKPLLDLHSTASRRQCPTHVRHRPPENRHASGGHSRRCPCRPNAGSICLRNQLSIT</sequence>
<feature type="region of interest" description="Disordered" evidence="1">
    <location>
        <begin position="35"/>
        <end position="58"/>
    </location>
</feature>
<evidence type="ECO:0000256" key="1">
    <source>
        <dbReference type="SAM" id="MobiDB-lite"/>
    </source>
</evidence>
<reference evidence="2 3" key="1">
    <citation type="journal article" date="2019" name="New Phytol.">
        <title>Comparative genomics reveals unique wood-decay strategies and fruiting body development in the Schizophyllaceae.</title>
        <authorList>
            <person name="Almasi E."/>
            <person name="Sahu N."/>
            <person name="Krizsan K."/>
            <person name="Balint B."/>
            <person name="Kovacs G.M."/>
            <person name="Kiss B."/>
            <person name="Cseklye J."/>
            <person name="Drula E."/>
            <person name="Henrissat B."/>
            <person name="Nagy I."/>
            <person name="Chovatia M."/>
            <person name="Adam C."/>
            <person name="LaButti K."/>
            <person name="Lipzen A."/>
            <person name="Riley R."/>
            <person name="Grigoriev I.V."/>
            <person name="Nagy L.G."/>
        </authorList>
    </citation>
    <scope>NUCLEOTIDE SEQUENCE [LARGE SCALE GENOMIC DNA]</scope>
    <source>
        <strain evidence="2 3">NL-1724</strain>
    </source>
</reference>
<gene>
    <name evidence="2" type="ORF">BD626DRAFT_510289</name>
</gene>
<comment type="caution">
    <text evidence="2">The sequence shown here is derived from an EMBL/GenBank/DDBJ whole genome shotgun (WGS) entry which is preliminary data.</text>
</comment>
<dbReference type="Proteomes" id="UP000320762">
    <property type="component" value="Unassembled WGS sequence"/>
</dbReference>
<accession>A0A550C1M4</accession>
<dbReference type="AlphaFoldDB" id="A0A550C1M4"/>
<evidence type="ECO:0000313" key="2">
    <source>
        <dbReference type="EMBL" id="TRM58709.1"/>
    </source>
</evidence>
<proteinExistence type="predicted"/>
<feature type="region of interest" description="Disordered" evidence="1">
    <location>
        <begin position="1"/>
        <end position="21"/>
    </location>
</feature>
<protein>
    <submittedName>
        <fullName evidence="2">Uncharacterized protein</fullName>
    </submittedName>
</protein>